<evidence type="ECO:0000256" key="3">
    <source>
        <dbReference type="ARBA" id="ARBA00022827"/>
    </source>
</evidence>
<dbReference type="PROSITE" id="PS51384">
    <property type="entry name" value="FAD_FR"/>
    <property type="match status" value="1"/>
</dbReference>
<evidence type="ECO:0000259" key="6">
    <source>
        <dbReference type="PROSITE" id="PS51384"/>
    </source>
</evidence>
<dbReference type="Pfam" id="PF00111">
    <property type="entry name" value="Fer2"/>
    <property type="match status" value="1"/>
</dbReference>
<dbReference type="InterPro" id="IPR017938">
    <property type="entry name" value="Riboflavin_synthase-like_b-brl"/>
</dbReference>
<evidence type="ECO:0000256" key="4">
    <source>
        <dbReference type="ARBA" id="ARBA00023004"/>
    </source>
</evidence>
<dbReference type="PANTHER" id="PTHR43644:SF1">
    <property type="entry name" value="NAD(P)H-FLAVIN REDUCTASE"/>
    <property type="match status" value="1"/>
</dbReference>
<evidence type="ECO:0000313" key="7">
    <source>
        <dbReference type="EMBL" id="KAA9028523.1"/>
    </source>
</evidence>
<dbReference type="PRINTS" id="PR00371">
    <property type="entry name" value="FPNCR"/>
</dbReference>
<keyword evidence="1" id="KW-0813">Transport</keyword>
<dbReference type="Gene3D" id="3.10.20.30">
    <property type="match status" value="1"/>
</dbReference>
<dbReference type="SUPFAM" id="SSF52343">
    <property type="entry name" value="Ferredoxin reductase-like, C-terminal NADP-linked domain"/>
    <property type="match status" value="1"/>
</dbReference>
<comment type="caution">
    <text evidence="7">The sequence shown here is derived from an EMBL/GenBank/DDBJ whole genome shotgun (WGS) entry which is preliminary data.</text>
</comment>
<evidence type="ECO:0000259" key="5">
    <source>
        <dbReference type="PROSITE" id="PS51085"/>
    </source>
</evidence>
<dbReference type="OrthoDB" id="9807864at2"/>
<proteinExistence type="predicted"/>
<feature type="domain" description="2Fe-2S ferredoxin-type" evidence="5">
    <location>
        <begin position="11"/>
        <end position="102"/>
    </location>
</feature>
<dbReference type="PROSITE" id="PS00197">
    <property type="entry name" value="2FE2S_FER_1"/>
    <property type="match status" value="1"/>
</dbReference>
<dbReference type="CDD" id="cd00207">
    <property type="entry name" value="fer2"/>
    <property type="match status" value="1"/>
</dbReference>
<evidence type="ECO:0000313" key="8">
    <source>
        <dbReference type="Proteomes" id="UP000326671"/>
    </source>
</evidence>
<dbReference type="InterPro" id="IPR036010">
    <property type="entry name" value="2Fe-2S_ferredoxin-like_sf"/>
</dbReference>
<dbReference type="SUPFAM" id="SSF54292">
    <property type="entry name" value="2Fe-2S ferredoxin-like"/>
    <property type="match status" value="1"/>
</dbReference>
<dbReference type="InterPro" id="IPR017927">
    <property type="entry name" value="FAD-bd_FR_type"/>
</dbReference>
<dbReference type="PROSITE" id="PS51085">
    <property type="entry name" value="2FE2S_FER_2"/>
    <property type="match status" value="1"/>
</dbReference>
<dbReference type="GO" id="GO:0016491">
    <property type="term" value="F:oxidoreductase activity"/>
    <property type="evidence" value="ECO:0007669"/>
    <property type="project" value="InterPro"/>
</dbReference>
<dbReference type="RefSeq" id="WP_150438775.1">
    <property type="nucleotide sequence ID" value="NZ_VYKL01000010.1"/>
</dbReference>
<dbReference type="InterPro" id="IPR008333">
    <property type="entry name" value="Cbr1-like_FAD-bd_dom"/>
</dbReference>
<dbReference type="SUPFAM" id="SSF63380">
    <property type="entry name" value="Riboflavin synthase domain-like"/>
    <property type="match status" value="1"/>
</dbReference>
<protein>
    <submittedName>
        <fullName evidence="7">2Fe-2S iron-sulfur cluster binding domain-containing protein</fullName>
    </submittedName>
</protein>
<keyword evidence="4" id="KW-0408">Iron</keyword>
<dbReference type="Proteomes" id="UP000326671">
    <property type="component" value="Unassembled WGS sequence"/>
</dbReference>
<accession>A0A5J5I0R1</accession>
<dbReference type="Gene3D" id="3.40.50.80">
    <property type="entry name" value="Nucleotide-binding domain of ferredoxin-NADP reductase (FNR) module"/>
    <property type="match status" value="1"/>
</dbReference>
<keyword evidence="8" id="KW-1185">Reference proteome</keyword>
<evidence type="ECO:0000256" key="1">
    <source>
        <dbReference type="ARBA" id="ARBA00022448"/>
    </source>
</evidence>
<dbReference type="InterPro" id="IPR012675">
    <property type="entry name" value="Beta-grasp_dom_sf"/>
</dbReference>
<organism evidence="7 8">
    <name type="scientific">Niallia endozanthoxylica</name>
    <dbReference type="NCBI Taxonomy" id="2036016"/>
    <lineage>
        <taxon>Bacteria</taxon>
        <taxon>Bacillati</taxon>
        <taxon>Bacillota</taxon>
        <taxon>Bacilli</taxon>
        <taxon>Bacillales</taxon>
        <taxon>Bacillaceae</taxon>
        <taxon>Niallia</taxon>
    </lineage>
</organism>
<dbReference type="EMBL" id="VYKL01000010">
    <property type="protein sequence ID" value="KAA9028523.1"/>
    <property type="molecule type" value="Genomic_DNA"/>
</dbReference>
<keyword evidence="3" id="KW-0274">FAD</keyword>
<dbReference type="AlphaFoldDB" id="A0A5J5I0R1"/>
<gene>
    <name evidence="7" type="ORF">F4V44_04435</name>
</gene>
<name>A0A5J5I0R1_9BACI</name>
<dbReference type="InterPro" id="IPR001433">
    <property type="entry name" value="OxRdtase_FAD/NAD-bd"/>
</dbReference>
<feature type="domain" description="FAD-binding FR-type" evidence="6">
    <location>
        <begin position="110"/>
        <end position="210"/>
    </location>
</feature>
<dbReference type="InterPro" id="IPR001041">
    <property type="entry name" value="2Fe-2S_ferredoxin-type"/>
</dbReference>
<dbReference type="PANTHER" id="PTHR43644">
    <property type="entry name" value="NA(+)-TRANSLOCATING NADH-QUINONE REDUCTASE SUBUNIT"/>
    <property type="match status" value="1"/>
</dbReference>
<dbReference type="InterPro" id="IPR039261">
    <property type="entry name" value="FNR_nucleotide-bd"/>
</dbReference>
<dbReference type="InterPro" id="IPR001709">
    <property type="entry name" value="Flavoprot_Pyr_Nucl_cyt_Rdtase"/>
</dbReference>
<keyword evidence="2" id="KW-0285">Flavoprotein</keyword>
<reference evidence="7 8" key="1">
    <citation type="submission" date="2019-09" db="EMBL/GenBank/DDBJ databases">
        <title>Whole genome sequences of isolates from the Mars Exploration Rovers.</title>
        <authorList>
            <person name="Seuylemezian A."/>
            <person name="Vaishampayan P."/>
        </authorList>
    </citation>
    <scope>NUCLEOTIDE SEQUENCE [LARGE SCALE GENOMIC DNA]</scope>
    <source>
        <strain evidence="7 8">MER_TA_151</strain>
    </source>
</reference>
<dbReference type="Gene3D" id="2.40.30.10">
    <property type="entry name" value="Translation factors"/>
    <property type="match status" value="1"/>
</dbReference>
<dbReference type="InterPro" id="IPR006058">
    <property type="entry name" value="2Fe2S_fd_BS"/>
</dbReference>
<dbReference type="Pfam" id="PF00970">
    <property type="entry name" value="FAD_binding_6"/>
    <property type="match status" value="1"/>
</dbReference>
<sequence length="341" mass="38170">MSQTKTAVETYEITLEPSGKTITVKEGQTILDAAIRNGIQVAYGCRHGSCSACKCQVLEGDFEIMDRVSEYSLMSFEREEGFTLMCSTLAESDLVIEVDEEESDLPFFAVHDFEAEVVENKQYTHDIHMIKLKLQESAVIPYGSGQFFEFDLPGLDDTRAYSVANKYEDSKFIEFHIKRVPEGKGSNYMCDLNAGDIVTGSGPYGSMQLRNRNKDLIFIAGGSGMAPIKSLVEEVFSQSFENEAWFFYGARAKKDLYLVDEWMELAEKYPNFHFVPALSQPEDGDEWNGEVGFIADVISRKLGNMSNMDAYLCGPPIMIETACDALYKGGVKGTDISYDEF</sequence>
<dbReference type="Pfam" id="PF00175">
    <property type="entry name" value="NAD_binding_1"/>
    <property type="match status" value="1"/>
</dbReference>
<evidence type="ECO:0000256" key="2">
    <source>
        <dbReference type="ARBA" id="ARBA00022630"/>
    </source>
</evidence>
<dbReference type="PRINTS" id="PR00410">
    <property type="entry name" value="PHEHYDRXLASE"/>
</dbReference>
<dbReference type="GO" id="GO:0051537">
    <property type="term" value="F:2 iron, 2 sulfur cluster binding"/>
    <property type="evidence" value="ECO:0007669"/>
    <property type="project" value="InterPro"/>
</dbReference>